<comment type="caution">
    <text evidence="2">The sequence shown here is derived from an EMBL/GenBank/DDBJ whole genome shotgun (WGS) entry which is preliminary data.</text>
</comment>
<accession>A0AAD6ZCW8</accession>
<organism evidence="2 3">
    <name type="scientific">Mycena albidolilacea</name>
    <dbReference type="NCBI Taxonomy" id="1033008"/>
    <lineage>
        <taxon>Eukaryota</taxon>
        <taxon>Fungi</taxon>
        <taxon>Dikarya</taxon>
        <taxon>Basidiomycota</taxon>
        <taxon>Agaricomycotina</taxon>
        <taxon>Agaricomycetes</taxon>
        <taxon>Agaricomycetidae</taxon>
        <taxon>Agaricales</taxon>
        <taxon>Marasmiineae</taxon>
        <taxon>Mycenaceae</taxon>
        <taxon>Mycena</taxon>
    </lineage>
</organism>
<evidence type="ECO:0000313" key="2">
    <source>
        <dbReference type="EMBL" id="KAJ7315507.1"/>
    </source>
</evidence>
<evidence type="ECO:0000313" key="3">
    <source>
        <dbReference type="Proteomes" id="UP001218218"/>
    </source>
</evidence>
<gene>
    <name evidence="2" type="ORF">DFH08DRAFT_971871</name>
</gene>
<dbReference type="Proteomes" id="UP001218218">
    <property type="component" value="Unassembled WGS sequence"/>
</dbReference>
<proteinExistence type="predicted"/>
<reference evidence="2" key="1">
    <citation type="submission" date="2023-03" db="EMBL/GenBank/DDBJ databases">
        <title>Massive genome expansion in bonnet fungi (Mycena s.s.) driven by repeated elements and novel gene families across ecological guilds.</title>
        <authorList>
            <consortium name="Lawrence Berkeley National Laboratory"/>
            <person name="Harder C.B."/>
            <person name="Miyauchi S."/>
            <person name="Viragh M."/>
            <person name="Kuo A."/>
            <person name="Thoen E."/>
            <person name="Andreopoulos B."/>
            <person name="Lu D."/>
            <person name="Skrede I."/>
            <person name="Drula E."/>
            <person name="Henrissat B."/>
            <person name="Morin E."/>
            <person name="Kohler A."/>
            <person name="Barry K."/>
            <person name="LaButti K."/>
            <person name="Morin E."/>
            <person name="Salamov A."/>
            <person name="Lipzen A."/>
            <person name="Mereny Z."/>
            <person name="Hegedus B."/>
            <person name="Baldrian P."/>
            <person name="Stursova M."/>
            <person name="Weitz H."/>
            <person name="Taylor A."/>
            <person name="Grigoriev I.V."/>
            <person name="Nagy L.G."/>
            <person name="Martin F."/>
            <person name="Kauserud H."/>
        </authorList>
    </citation>
    <scope>NUCLEOTIDE SEQUENCE</scope>
    <source>
        <strain evidence="2">CBHHK002</strain>
    </source>
</reference>
<sequence length="173" mass="18226">MRARAPTAHAPRPLTRAPSLMIALKRQHLAYDATPPCICIPHKIAPTQTPAAYTGLYPCPDASLFTFKLAAIWPLALAVPLLNTTPPLLGSPSAPTPGVLGPGARRDQAVCAHPPTPAPPRPASAPPTWYPPRPPQPANLRAPLAPPAPAALCSSSPSRFPFLTLHYVLGDFV</sequence>
<feature type="region of interest" description="Disordered" evidence="1">
    <location>
        <begin position="87"/>
        <end position="138"/>
    </location>
</feature>
<evidence type="ECO:0000256" key="1">
    <source>
        <dbReference type="SAM" id="MobiDB-lite"/>
    </source>
</evidence>
<feature type="compositionally biased region" description="Pro residues" evidence="1">
    <location>
        <begin position="114"/>
        <end position="137"/>
    </location>
</feature>
<name>A0AAD6ZCW8_9AGAR</name>
<dbReference type="AlphaFoldDB" id="A0AAD6ZCW8"/>
<dbReference type="EMBL" id="JARIHO010000061">
    <property type="protein sequence ID" value="KAJ7315507.1"/>
    <property type="molecule type" value="Genomic_DNA"/>
</dbReference>
<protein>
    <submittedName>
        <fullName evidence="2">Uncharacterized protein</fullName>
    </submittedName>
</protein>
<keyword evidence="3" id="KW-1185">Reference proteome</keyword>